<evidence type="ECO:0000313" key="3">
    <source>
        <dbReference type="WBParaSite" id="PSAMB.scaffold7446size7633.g30114.t1"/>
    </source>
</evidence>
<evidence type="ECO:0000313" key="2">
    <source>
        <dbReference type="Proteomes" id="UP000887566"/>
    </source>
</evidence>
<keyword evidence="1" id="KW-0812">Transmembrane</keyword>
<organism evidence="2 3">
    <name type="scientific">Plectus sambesii</name>
    <dbReference type="NCBI Taxonomy" id="2011161"/>
    <lineage>
        <taxon>Eukaryota</taxon>
        <taxon>Metazoa</taxon>
        <taxon>Ecdysozoa</taxon>
        <taxon>Nematoda</taxon>
        <taxon>Chromadorea</taxon>
        <taxon>Plectida</taxon>
        <taxon>Plectina</taxon>
        <taxon>Plectoidea</taxon>
        <taxon>Plectidae</taxon>
        <taxon>Plectus</taxon>
    </lineage>
</organism>
<proteinExistence type="predicted"/>
<dbReference type="AlphaFoldDB" id="A0A914XCW8"/>
<dbReference type="WBParaSite" id="PSAMB.scaffold7446size7633.g30114.t1">
    <property type="protein sequence ID" value="PSAMB.scaffold7446size7633.g30114.t1"/>
    <property type="gene ID" value="PSAMB.scaffold7446size7633.g30114"/>
</dbReference>
<protein>
    <submittedName>
        <fullName evidence="3">Uncharacterized protein</fullName>
    </submittedName>
</protein>
<reference evidence="3" key="1">
    <citation type="submission" date="2022-11" db="UniProtKB">
        <authorList>
            <consortium name="WormBaseParasite"/>
        </authorList>
    </citation>
    <scope>IDENTIFICATION</scope>
</reference>
<keyword evidence="1" id="KW-1133">Transmembrane helix</keyword>
<name>A0A914XCW8_9BILA</name>
<accession>A0A914XCW8</accession>
<evidence type="ECO:0000256" key="1">
    <source>
        <dbReference type="SAM" id="Phobius"/>
    </source>
</evidence>
<feature type="transmembrane region" description="Helical" evidence="1">
    <location>
        <begin position="88"/>
        <end position="110"/>
    </location>
</feature>
<keyword evidence="1" id="KW-0472">Membrane</keyword>
<keyword evidence="2" id="KW-1185">Reference proteome</keyword>
<sequence length="173" mass="19569">MHQCFQFANLLKANAPQVLNQFLEDVKVEADKHPDSIFHFELLHLTRYSYYADLLKKLNFIQLCFSSVLLVAAQTLKFETVKKFQRILGFTVLISISVSTFCATAIPFFLCDIMVQLLSDDIQKEMGTLLEDGTQISTIPLANLQHENKCCKFVLSNGQLSAELAQCNTRSVV</sequence>
<dbReference type="Proteomes" id="UP000887566">
    <property type="component" value="Unplaced"/>
</dbReference>